<keyword evidence="2" id="KW-0472">Membrane</keyword>
<keyword evidence="2" id="KW-0812">Transmembrane</keyword>
<proteinExistence type="predicted"/>
<feature type="region of interest" description="Disordered" evidence="1">
    <location>
        <begin position="305"/>
        <end position="356"/>
    </location>
</feature>
<dbReference type="Proteomes" id="UP001279734">
    <property type="component" value="Unassembled WGS sequence"/>
</dbReference>
<organism evidence="5 6">
    <name type="scientific">Nepenthes gracilis</name>
    <name type="common">Slender pitcher plant</name>
    <dbReference type="NCBI Taxonomy" id="150966"/>
    <lineage>
        <taxon>Eukaryota</taxon>
        <taxon>Viridiplantae</taxon>
        <taxon>Streptophyta</taxon>
        <taxon>Embryophyta</taxon>
        <taxon>Tracheophyta</taxon>
        <taxon>Spermatophyta</taxon>
        <taxon>Magnoliopsida</taxon>
        <taxon>eudicotyledons</taxon>
        <taxon>Gunneridae</taxon>
        <taxon>Pentapetalae</taxon>
        <taxon>Caryophyllales</taxon>
        <taxon>Nepenthaceae</taxon>
        <taxon>Nepenthes</taxon>
    </lineage>
</organism>
<evidence type="ECO:0000256" key="1">
    <source>
        <dbReference type="SAM" id="MobiDB-lite"/>
    </source>
</evidence>
<dbReference type="PANTHER" id="PTHR34200:SF8">
    <property type="entry name" value="TRANSMEMBRANE PROTEIN"/>
    <property type="match status" value="1"/>
</dbReference>
<keyword evidence="6" id="KW-1185">Reference proteome</keyword>
<accession>A0AAD3TAK6</accession>
<protein>
    <recommendedName>
        <fullName evidence="4">DUF7356 domain-containing protein</fullName>
    </recommendedName>
</protein>
<evidence type="ECO:0000256" key="3">
    <source>
        <dbReference type="SAM" id="SignalP"/>
    </source>
</evidence>
<feature type="chain" id="PRO_5042179505" description="DUF7356 domain-containing protein" evidence="3">
    <location>
        <begin position="29"/>
        <end position="356"/>
    </location>
</feature>
<dbReference type="EMBL" id="BSYO01000031">
    <property type="protein sequence ID" value="GMH26720.1"/>
    <property type="molecule type" value="Genomic_DNA"/>
</dbReference>
<dbReference type="AlphaFoldDB" id="A0AAD3TAK6"/>
<keyword evidence="3" id="KW-0732">Signal</keyword>
<sequence>MTISQSMKLSYILLGALFLLLYIECANADSEVKGTPNLDPKNLTASIGENVVIVAPVKKEKERTGKSDDAVHDDLEKTNSSKPSVLKDDQFRQEKADDKEGKLGEGLDSQRRPKEEGNEGSLGSSMMPHGKARSQVEECDSSIMCIDEQSNLVACLRVPGNDSPELSLLIQNKGKRPLTVTIMAPDFVQLEKTKVSLQAKEDKKVKVSIGYEGLDRLITLTTDVGHCSLDFRDLISQNPRMETGNSYKFIYLNYLTRTHYVVVISVTAFILLASASIYVGFRRKYFLRNGYQAVDMELPVSSSVNAESKTNDGWENNWDDKWDDEEAPNALTMPVTPSLSSRGLAPRRLNKEGWKD</sequence>
<gene>
    <name evidence="5" type="ORF">Nepgr_028563</name>
</gene>
<name>A0AAD3TAK6_NEPGR</name>
<comment type="caution">
    <text evidence="5">The sequence shown here is derived from an EMBL/GenBank/DDBJ whole genome shotgun (WGS) entry which is preliminary data.</text>
</comment>
<dbReference type="Pfam" id="PF24053">
    <property type="entry name" value="DUF7356"/>
    <property type="match status" value="1"/>
</dbReference>
<evidence type="ECO:0000259" key="4">
    <source>
        <dbReference type="Pfam" id="PF24053"/>
    </source>
</evidence>
<feature type="domain" description="DUF7356" evidence="4">
    <location>
        <begin position="133"/>
        <end position="234"/>
    </location>
</feature>
<reference evidence="5" key="1">
    <citation type="submission" date="2023-05" db="EMBL/GenBank/DDBJ databases">
        <title>Nepenthes gracilis genome sequencing.</title>
        <authorList>
            <person name="Fukushima K."/>
        </authorList>
    </citation>
    <scope>NUCLEOTIDE SEQUENCE</scope>
    <source>
        <strain evidence="5">SING2019-196</strain>
    </source>
</reference>
<evidence type="ECO:0000313" key="5">
    <source>
        <dbReference type="EMBL" id="GMH26720.1"/>
    </source>
</evidence>
<feature type="signal peptide" evidence="3">
    <location>
        <begin position="1"/>
        <end position="28"/>
    </location>
</feature>
<evidence type="ECO:0000313" key="6">
    <source>
        <dbReference type="Proteomes" id="UP001279734"/>
    </source>
</evidence>
<keyword evidence="2" id="KW-1133">Transmembrane helix</keyword>
<dbReference type="PANTHER" id="PTHR34200">
    <property type="entry name" value="DENTIN SIALOPHOSPHOPROTEIN-LIKE ISOFORM X1"/>
    <property type="match status" value="1"/>
</dbReference>
<feature type="region of interest" description="Disordered" evidence="1">
    <location>
        <begin position="59"/>
        <end position="134"/>
    </location>
</feature>
<feature type="transmembrane region" description="Helical" evidence="2">
    <location>
        <begin position="260"/>
        <end position="281"/>
    </location>
</feature>
<evidence type="ECO:0000256" key="2">
    <source>
        <dbReference type="SAM" id="Phobius"/>
    </source>
</evidence>
<feature type="compositionally biased region" description="Basic and acidic residues" evidence="1">
    <location>
        <begin position="59"/>
        <end position="117"/>
    </location>
</feature>
<dbReference type="InterPro" id="IPR055780">
    <property type="entry name" value="DUF7356"/>
</dbReference>